<gene>
    <name evidence="1" type="ORF">M422DRAFT_52114</name>
</gene>
<dbReference type="Gene3D" id="1.10.443.20">
    <property type="entry name" value="Centromere DNA-binding protein complex CBF3 subunit, domain 2"/>
    <property type="match status" value="1"/>
</dbReference>
<organism evidence="1 2">
    <name type="scientific">Sphaerobolus stellatus (strain SS14)</name>
    <dbReference type="NCBI Taxonomy" id="990650"/>
    <lineage>
        <taxon>Eukaryota</taxon>
        <taxon>Fungi</taxon>
        <taxon>Dikarya</taxon>
        <taxon>Basidiomycota</taxon>
        <taxon>Agaricomycotina</taxon>
        <taxon>Agaricomycetes</taxon>
        <taxon>Phallomycetidae</taxon>
        <taxon>Geastrales</taxon>
        <taxon>Sphaerobolaceae</taxon>
        <taxon>Sphaerobolus</taxon>
    </lineage>
</organism>
<dbReference type="AlphaFoldDB" id="A0A0C9V9X6"/>
<dbReference type="EMBL" id="KN837203">
    <property type="protein sequence ID" value="KIJ34116.1"/>
    <property type="molecule type" value="Genomic_DNA"/>
</dbReference>
<evidence type="ECO:0000313" key="1">
    <source>
        <dbReference type="EMBL" id="KIJ34116.1"/>
    </source>
</evidence>
<protein>
    <recommendedName>
        <fullName evidence="3">Ndc10 domain-containing protein</fullName>
    </recommendedName>
</protein>
<name>A0A0C9V9X6_SPHS4</name>
<reference evidence="1 2" key="1">
    <citation type="submission" date="2014-06" db="EMBL/GenBank/DDBJ databases">
        <title>Evolutionary Origins and Diversification of the Mycorrhizal Mutualists.</title>
        <authorList>
            <consortium name="DOE Joint Genome Institute"/>
            <consortium name="Mycorrhizal Genomics Consortium"/>
            <person name="Kohler A."/>
            <person name="Kuo A."/>
            <person name="Nagy L.G."/>
            <person name="Floudas D."/>
            <person name="Copeland A."/>
            <person name="Barry K.W."/>
            <person name="Cichocki N."/>
            <person name="Veneault-Fourrey C."/>
            <person name="LaButti K."/>
            <person name="Lindquist E.A."/>
            <person name="Lipzen A."/>
            <person name="Lundell T."/>
            <person name="Morin E."/>
            <person name="Murat C."/>
            <person name="Riley R."/>
            <person name="Ohm R."/>
            <person name="Sun H."/>
            <person name="Tunlid A."/>
            <person name="Henrissat B."/>
            <person name="Grigoriev I.V."/>
            <person name="Hibbett D.S."/>
            <person name="Martin F."/>
        </authorList>
    </citation>
    <scope>NUCLEOTIDE SEQUENCE [LARGE SCALE GENOMIC DNA]</scope>
    <source>
        <strain evidence="1 2">SS14</strain>
    </source>
</reference>
<keyword evidence="2" id="KW-1185">Reference proteome</keyword>
<dbReference type="OrthoDB" id="3060551at2759"/>
<dbReference type="GO" id="GO:0003677">
    <property type="term" value="F:DNA binding"/>
    <property type="evidence" value="ECO:0007669"/>
    <property type="project" value="InterPro"/>
</dbReference>
<evidence type="ECO:0000313" key="2">
    <source>
        <dbReference type="Proteomes" id="UP000054279"/>
    </source>
</evidence>
<dbReference type="HOGENOM" id="CLU_669342_0_0_1"/>
<dbReference type="Proteomes" id="UP000054279">
    <property type="component" value="Unassembled WGS sequence"/>
</dbReference>
<sequence>MCYDNHREHVKKMHTANGIAITKVSHAGHIFSAFFMRQQGTSVEDAKVAGLWSSSGSFGVAYDCKVPLEGLLGAAGFDPPEPKVHFLSHHNLDVPEELELQIFPWIETQEAALLHLCKVLLQDLAVLHNEVPQYQLYNVAPFNTVASQTFALSAPQIITAAAAQAEVALKNLPQQWANTVCGVIEAAVAVQQEQETCQCQHLMMMQEELQCVNASMELLANAPPAKCHKLDEVRCSIWLIIETYPLHHLVSAPRYIVPAAPLRQLMPISVSYDMWNTMNKAIPLSLSHTMLPAFQSAASVIVNPVATGHLELMAVNLPSHGANSNSTQQTTICNSAQLSTQPSWVPDAVQEHTPSVIAETKCPVSTGPNQSEASFRVPLHFLSACPPVQVPFLSHCSSNVDVALYSQMLIS</sequence>
<accession>A0A0C9V9X6</accession>
<proteinExistence type="predicted"/>
<evidence type="ECO:0008006" key="3">
    <source>
        <dbReference type="Google" id="ProtNLM"/>
    </source>
</evidence>
<dbReference type="InterPro" id="IPR038279">
    <property type="entry name" value="Ndc10_dom2_sf"/>
</dbReference>